<proteinExistence type="predicted"/>
<evidence type="ECO:0000313" key="1">
    <source>
        <dbReference type="EMBL" id="CAF1177817.1"/>
    </source>
</evidence>
<accession>A0A815NNJ0</accession>
<dbReference type="Proteomes" id="UP000663854">
    <property type="component" value="Unassembled WGS sequence"/>
</dbReference>
<evidence type="ECO:0000313" key="2">
    <source>
        <dbReference type="EMBL" id="CAF1202886.1"/>
    </source>
</evidence>
<evidence type="ECO:0000313" key="4">
    <source>
        <dbReference type="EMBL" id="CAF3646513.1"/>
    </source>
</evidence>
<gene>
    <name evidence="4" type="ORF">FNK824_LOCUS5744</name>
    <name evidence="3" type="ORF">JXQ802_LOCUS36766</name>
    <name evidence="1" type="ORF">PYM288_LOCUS23639</name>
    <name evidence="2" type="ORF">SEV965_LOCUS21246</name>
</gene>
<dbReference type="EMBL" id="CAJNOL010001914">
    <property type="protein sequence ID" value="CAF1436950.1"/>
    <property type="molecule type" value="Genomic_DNA"/>
</dbReference>
<dbReference type="EMBL" id="CAJOBE010000469">
    <property type="protein sequence ID" value="CAF3646513.1"/>
    <property type="molecule type" value="Genomic_DNA"/>
</dbReference>
<evidence type="ECO:0000313" key="3">
    <source>
        <dbReference type="EMBL" id="CAF1436950.1"/>
    </source>
</evidence>
<name>A0A815NNJ0_9BILA</name>
<organism evidence="3 5">
    <name type="scientific">Rotaria sordida</name>
    <dbReference type="NCBI Taxonomy" id="392033"/>
    <lineage>
        <taxon>Eukaryota</taxon>
        <taxon>Metazoa</taxon>
        <taxon>Spiralia</taxon>
        <taxon>Gnathifera</taxon>
        <taxon>Rotifera</taxon>
        <taxon>Eurotatoria</taxon>
        <taxon>Bdelloidea</taxon>
        <taxon>Philodinida</taxon>
        <taxon>Philodinidae</taxon>
        <taxon>Rotaria</taxon>
    </lineage>
</organism>
<dbReference type="EMBL" id="CAJNOH010001115">
    <property type="protein sequence ID" value="CAF1177817.1"/>
    <property type="molecule type" value="Genomic_DNA"/>
</dbReference>
<dbReference type="Proteomes" id="UP000663889">
    <property type="component" value="Unassembled WGS sequence"/>
</dbReference>
<protein>
    <submittedName>
        <fullName evidence="3">Uncharacterized protein</fullName>
    </submittedName>
</protein>
<dbReference type="Proteomes" id="UP000663874">
    <property type="component" value="Unassembled WGS sequence"/>
</dbReference>
<keyword evidence="5" id="KW-1185">Reference proteome</keyword>
<reference evidence="3" key="1">
    <citation type="submission" date="2021-02" db="EMBL/GenBank/DDBJ databases">
        <authorList>
            <person name="Nowell W R."/>
        </authorList>
    </citation>
    <scope>NUCLEOTIDE SEQUENCE</scope>
</reference>
<dbReference type="EMBL" id="CAJNOU010001429">
    <property type="protein sequence ID" value="CAF1202886.1"/>
    <property type="molecule type" value="Genomic_DNA"/>
</dbReference>
<sequence>MATNERVTNIDTTKLLSVLNNEEELIIKPFQFRTDHETDAAESGKIVSRVNRTLFNYQIVDQWNSSRINLIFSKRITLLNPITKEVILECYQNRLRLLSKVRFKLDIRCLGTQFNEAQSIGSIRKRLAFGKVWYDVYDNRRVHTVSLALRKNHIRGKIQHRVPAVSILNSDESKNIGHIYPYSSDLEQTDYGNAVAMKIPEDMKVETKAILLISTLVLKSRLN</sequence>
<dbReference type="Proteomes" id="UP000663870">
    <property type="component" value="Unassembled WGS sequence"/>
</dbReference>
<dbReference type="AlphaFoldDB" id="A0A815NNJ0"/>
<comment type="caution">
    <text evidence="3">The sequence shown here is derived from an EMBL/GenBank/DDBJ whole genome shotgun (WGS) entry which is preliminary data.</text>
</comment>
<evidence type="ECO:0000313" key="5">
    <source>
        <dbReference type="Proteomes" id="UP000663870"/>
    </source>
</evidence>